<dbReference type="AlphaFoldDB" id="A0A172QT52"/>
<evidence type="ECO:0000313" key="1">
    <source>
        <dbReference type="EMBL" id="ANE03846.1"/>
    </source>
</evidence>
<proteinExistence type="predicted"/>
<accession>A0A172QT52</accession>
<gene>
    <name evidence="1" type="ORF">ccrud_06230</name>
</gene>
<evidence type="ECO:0000313" key="2">
    <source>
        <dbReference type="Proteomes" id="UP000076929"/>
    </source>
</evidence>
<dbReference type="KEGG" id="ccjz:ccrud_06230"/>
<dbReference type="EMBL" id="CP015622">
    <property type="protein sequence ID" value="ANE03846.1"/>
    <property type="molecule type" value="Genomic_DNA"/>
</dbReference>
<reference evidence="1 2" key="1">
    <citation type="submission" date="2016-05" db="EMBL/GenBank/DDBJ databases">
        <title>Complete genome sequence of Corynebacterium crudilactis, a new Corynebacterium species isolated from raw cow's milk.</title>
        <authorList>
            <person name="Christian R."/>
            <person name="Zimmermann J."/>
            <person name="Lipski A."/>
            <person name="Kalinowski J."/>
        </authorList>
    </citation>
    <scope>NUCLEOTIDE SEQUENCE [LARGE SCALE GENOMIC DNA]</scope>
    <source>
        <strain evidence="1 2">JZ16</strain>
    </source>
</reference>
<protein>
    <submittedName>
        <fullName evidence="1">Uncharacterized protein</fullName>
    </submittedName>
</protein>
<sequence>MHQEATRGLVDVLACRDQADAELIELGVDRYVVGPVTSQAVNLVDDDVVDIALFFFKVTQQGFESWAVSACAGDSTFNEFFGHYCAQALGFLPVGVSLGGNGEAFRLPTLGGLLASRDSEVRDCSLGGHAFCEGSHGVEIGHYFSFL</sequence>
<name>A0A172QT52_9CORY</name>
<keyword evidence="2" id="KW-1185">Reference proteome</keyword>
<dbReference type="Proteomes" id="UP000076929">
    <property type="component" value="Chromosome"/>
</dbReference>
<organism evidence="1 2">
    <name type="scientific">Corynebacterium crudilactis</name>
    <dbReference type="NCBI Taxonomy" id="1652495"/>
    <lineage>
        <taxon>Bacteria</taxon>
        <taxon>Bacillati</taxon>
        <taxon>Actinomycetota</taxon>
        <taxon>Actinomycetes</taxon>
        <taxon>Mycobacteriales</taxon>
        <taxon>Corynebacteriaceae</taxon>
        <taxon>Corynebacterium</taxon>
    </lineage>
</organism>